<dbReference type="InterPro" id="IPR036390">
    <property type="entry name" value="WH_DNA-bd_sf"/>
</dbReference>
<dbReference type="PROSITE" id="PS50931">
    <property type="entry name" value="HTH_LYSR"/>
    <property type="match status" value="1"/>
</dbReference>
<dbReference type="InterPro" id="IPR005119">
    <property type="entry name" value="LysR_subst-bd"/>
</dbReference>
<dbReference type="SUPFAM" id="SSF46785">
    <property type="entry name" value="Winged helix' DNA-binding domain"/>
    <property type="match status" value="1"/>
</dbReference>
<dbReference type="Pfam" id="PF03466">
    <property type="entry name" value="LysR_substrate"/>
    <property type="match status" value="1"/>
</dbReference>
<dbReference type="GO" id="GO:0003677">
    <property type="term" value="F:DNA binding"/>
    <property type="evidence" value="ECO:0007669"/>
    <property type="project" value="UniProtKB-KW"/>
</dbReference>
<evidence type="ECO:0000256" key="2">
    <source>
        <dbReference type="ARBA" id="ARBA00023015"/>
    </source>
</evidence>
<dbReference type="SUPFAM" id="SSF53850">
    <property type="entry name" value="Periplasmic binding protein-like II"/>
    <property type="match status" value="1"/>
</dbReference>
<dbReference type="Gene3D" id="1.10.10.10">
    <property type="entry name" value="Winged helix-like DNA-binding domain superfamily/Winged helix DNA-binding domain"/>
    <property type="match status" value="1"/>
</dbReference>
<keyword evidence="2" id="KW-0805">Transcription regulation</keyword>
<proteinExistence type="inferred from homology"/>
<protein>
    <submittedName>
        <fullName evidence="6">DNA-binding transcriptional LysR family regulator</fullName>
    </submittedName>
</protein>
<evidence type="ECO:0000256" key="1">
    <source>
        <dbReference type="ARBA" id="ARBA00009437"/>
    </source>
</evidence>
<keyword evidence="3 6" id="KW-0238">DNA-binding</keyword>
<reference evidence="6 7" key="1">
    <citation type="submission" date="2024-06" db="EMBL/GenBank/DDBJ databases">
        <title>Sorghum-associated microbial communities from plants grown in Nebraska, USA.</title>
        <authorList>
            <person name="Schachtman D."/>
        </authorList>
    </citation>
    <scope>NUCLEOTIDE SEQUENCE [LARGE SCALE GENOMIC DNA]</scope>
    <source>
        <strain evidence="6 7">2709</strain>
    </source>
</reference>
<accession>A0ABV2QD16</accession>
<dbReference type="PANTHER" id="PTHR30427:SF1">
    <property type="entry name" value="TRANSCRIPTIONAL ACTIVATOR PROTEIN LYSR"/>
    <property type="match status" value="1"/>
</dbReference>
<dbReference type="Gene3D" id="3.40.190.10">
    <property type="entry name" value="Periplasmic binding protein-like II"/>
    <property type="match status" value="2"/>
</dbReference>
<dbReference type="Pfam" id="PF00126">
    <property type="entry name" value="HTH_1"/>
    <property type="match status" value="1"/>
</dbReference>
<sequence>MICSMKSAPIRPHHIALLQVLSTSSTLTEAAHRLNITQPAVSKQLSQLHEDLGYRLFERRGHTLRPTFEARALFDQIGRVNSSLLVLNELATEFRDARPGHLQIGCIPSAAIHLLPHALLQIQSANKDLLSTIHTGNTAQVIQWVDTQQVDVAIGMKVSNSEKWHYVPLLPLKLECLMVHNHPLAKLNTITASDLNGYQVIGIEYPSVVWRGEGQLPWWDQELVSVQTRVDSAHVACKMAELGMGVAIADSLSVASFANERMCRRPFRNQVRAEIGVYRATDRPGNDFAKSLVIALQRYMSSLELSPEFNLA</sequence>
<keyword evidence="7" id="KW-1185">Reference proteome</keyword>
<comment type="similarity">
    <text evidence="1">Belongs to the LysR transcriptional regulatory family.</text>
</comment>
<evidence type="ECO:0000259" key="5">
    <source>
        <dbReference type="PROSITE" id="PS50931"/>
    </source>
</evidence>
<evidence type="ECO:0000256" key="3">
    <source>
        <dbReference type="ARBA" id="ARBA00023125"/>
    </source>
</evidence>
<feature type="domain" description="HTH lysR-type" evidence="5">
    <location>
        <begin position="10"/>
        <end position="67"/>
    </location>
</feature>
<organism evidence="6 7">
    <name type="scientific">Ottowia thiooxydans</name>
    <dbReference type="NCBI Taxonomy" id="219182"/>
    <lineage>
        <taxon>Bacteria</taxon>
        <taxon>Pseudomonadati</taxon>
        <taxon>Pseudomonadota</taxon>
        <taxon>Betaproteobacteria</taxon>
        <taxon>Burkholderiales</taxon>
        <taxon>Comamonadaceae</taxon>
        <taxon>Ottowia</taxon>
    </lineage>
</organism>
<dbReference type="PANTHER" id="PTHR30427">
    <property type="entry name" value="TRANSCRIPTIONAL ACTIVATOR PROTEIN LYSR"/>
    <property type="match status" value="1"/>
</dbReference>
<dbReference type="PRINTS" id="PR00039">
    <property type="entry name" value="HTHLYSR"/>
</dbReference>
<name>A0ABV2QD16_9BURK</name>
<keyword evidence="4" id="KW-0804">Transcription</keyword>
<gene>
    <name evidence="6" type="ORF">ABIE13_004058</name>
</gene>
<dbReference type="Proteomes" id="UP001549320">
    <property type="component" value="Unassembled WGS sequence"/>
</dbReference>
<dbReference type="InterPro" id="IPR000847">
    <property type="entry name" value="LysR_HTH_N"/>
</dbReference>
<evidence type="ECO:0000313" key="6">
    <source>
        <dbReference type="EMBL" id="MET4578935.1"/>
    </source>
</evidence>
<comment type="caution">
    <text evidence="6">The sequence shown here is derived from an EMBL/GenBank/DDBJ whole genome shotgun (WGS) entry which is preliminary data.</text>
</comment>
<dbReference type="InterPro" id="IPR036388">
    <property type="entry name" value="WH-like_DNA-bd_sf"/>
</dbReference>
<evidence type="ECO:0000313" key="7">
    <source>
        <dbReference type="Proteomes" id="UP001549320"/>
    </source>
</evidence>
<evidence type="ECO:0000256" key="4">
    <source>
        <dbReference type="ARBA" id="ARBA00023163"/>
    </source>
</evidence>
<dbReference type="EMBL" id="JBEPSH010000008">
    <property type="protein sequence ID" value="MET4578935.1"/>
    <property type="molecule type" value="Genomic_DNA"/>
</dbReference>